<dbReference type="PROSITE" id="PS00108">
    <property type="entry name" value="PROTEIN_KINASE_ST"/>
    <property type="match status" value="1"/>
</dbReference>
<dbReference type="SMART" id="SM00220">
    <property type="entry name" value="S_TKc"/>
    <property type="match status" value="1"/>
</dbReference>
<comment type="caution">
    <text evidence="24">The sequence shown here is derived from an EMBL/GenBank/DDBJ whole genome shotgun (WGS) entry which is preliminary data.</text>
</comment>
<dbReference type="Gene3D" id="2.90.10.10">
    <property type="entry name" value="Bulb-type lectin domain"/>
    <property type="match status" value="1"/>
</dbReference>
<keyword evidence="4 17" id="KW-0808">Transferase</keyword>
<dbReference type="PROSITE" id="PS50011">
    <property type="entry name" value="PROTEIN_KINASE_DOM"/>
    <property type="match status" value="1"/>
</dbReference>
<dbReference type="InterPro" id="IPR008271">
    <property type="entry name" value="Ser/Thr_kinase_AS"/>
</dbReference>
<keyword evidence="9 17" id="KW-0067">ATP-binding</keyword>
<dbReference type="PROSITE" id="PS00107">
    <property type="entry name" value="PROTEIN_KINASE_ATP"/>
    <property type="match status" value="1"/>
</dbReference>
<dbReference type="PIRSF" id="PIRSF000641">
    <property type="entry name" value="SRK"/>
    <property type="match status" value="1"/>
</dbReference>
<evidence type="ECO:0000256" key="5">
    <source>
        <dbReference type="ARBA" id="ARBA00022692"/>
    </source>
</evidence>
<keyword evidence="12" id="KW-1015">Disulfide bond</keyword>
<evidence type="ECO:0000256" key="14">
    <source>
        <dbReference type="ARBA" id="ARBA00023180"/>
    </source>
</evidence>
<evidence type="ECO:0000256" key="7">
    <source>
        <dbReference type="ARBA" id="ARBA00022741"/>
    </source>
</evidence>
<keyword evidence="3" id="KW-0245">EGF-like domain</keyword>
<dbReference type="EC" id="2.7.11.1" evidence="17"/>
<evidence type="ECO:0000256" key="16">
    <source>
        <dbReference type="ARBA" id="ARBA00048679"/>
    </source>
</evidence>
<dbReference type="InterPro" id="IPR017441">
    <property type="entry name" value="Protein_kinase_ATP_BS"/>
</dbReference>
<keyword evidence="2 17" id="KW-0723">Serine/threonine-protein kinase</keyword>
<comment type="subcellular location">
    <subcellularLocation>
        <location evidence="1">Membrane</location>
        <topology evidence="1">Single-pass type I membrane protein</topology>
    </subcellularLocation>
</comment>
<protein>
    <recommendedName>
        <fullName evidence="17">Receptor-like serine/threonine-protein kinase</fullName>
        <ecNumber evidence="17">2.7.11.1</ecNumber>
    </recommendedName>
</protein>
<dbReference type="CDD" id="cd00028">
    <property type="entry name" value="B_lectin"/>
    <property type="match status" value="1"/>
</dbReference>
<feature type="signal peptide" evidence="21">
    <location>
        <begin position="1"/>
        <end position="27"/>
    </location>
</feature>
<keyword evidence="10 20" id="KW-1133">Transmembrane helix</keyword>
<dbReference type="Proteomes" id="UP001359559">
    <property type="component" value="Unassembled WGS sequence"/>
</dbReference>
<evidence type="ECO:0000256" key="9">
    <source>
        <dbReference type="ARBA" id="ARBA00022840"/>
    </source>
</evidence>
<feature type="region of interest" description="Disordered" evidence="19">
    <location>
        <begin position="804"/>
        <end position="824"/>
    </location>
</feature>
<evidence type="ECO:0000256" key="8">
    <source>
        <dbReference type="ARBA" id="ARBA00022777"/>
    </source>
</evidence>
<dbReference type="InterPro" id="IPR011009">
    <property type="entry name" value="Kinase-like_dom_sf"/>
</dbReference>
<evidence type="ECO:0000256" key="19">
    <source>
        <dbReference type="SAM" id="MobiDB-lite"/>
    </source>
</evidence>
<evidence type="ECO:0000256" key="12">
    <source>
        <dbReference type="ARBA" id="ARBA00023157"/>
    </source>
</evidence>
<dbReference type="PANTHER" id="PTHR47974:SF3">
    <property type="entry name" value="RECEPTOR-LIKE SERINE_THREONINE-PROTEIN KINASE"/>
    <property type="match status" value="1"/>
</dbReference>
<evidence type="ECO:0000256" key="17">
    <source>
        <dbReference type="PIRNR" id="PIRNR000641"/>
    </source>
</evidence>
<keyword evidence="14" id="KW-0325">Glycoprotein</keyword>
<feature type="chain" id="PRO_5043019698" description="Receptor-like serine/threonine-protein kinase" evidence="21">
    <location>
        <begin position="28"/>
        <end position="824"/>
    </location>
</feature>
<gene>
    <name evidence="24" type="ORF">RJT34_22417</name>
</gene>
<keyword evidence="6 21" id="KW-0732">Signal</keyword>
<dbReference type="Pfam" id="PF00069">
    <property type="entry name" value="Pkinase"/>
    <property type="match status" value="1"/>
</dbReference>
<dbReference type="PANTHER" id="PTHR47974">
    <property type="entry name" value="OS07G0415500 PROTEIN"/>
    <property type="match status" value="1"/>
</dbReference>
<dbReference type="InterPro" id="IPR024171">
    <property type="entry name" value="SRK-like_kinase"/>
</dbReference>
<evidence type="ECO:0000313" key="25">
    <source>
        <dbReference type="Proteomes" id="UP001359559"/>
    </source>
</evidence>
<keyword evidence="25" id="KW-1185">Reference proteome</keyword>
<accession>A0AAN9IVN6</accession>
<evidence type="ECO:0000256" key="13">
    <source>
        <dbReference type="ARBA" id="ARBA00023170"/>
    </source>
</evidence>
<keyword evidence="11 20" id="KW-0472">Membrane</keyword>
<dbReference type="GO" id="GO:0048544">
    <property type="term" value="P:recognition of pollen"/>
    <property type="evidence" value="ECO:0007669"/>
    <property type="project" value="InterPro"/>
</dbReference>
<dbReference type="CDD" id="cd00053">
    <property type="entry name" value="EGF"/>
    <property type="match status" value="1"/>
</dbReference>
<evidence type="ECO:0000256" key="6">
    <source>
        <dbReference type="ARBA" id="ARBA00022729"/>
    </source>
</evidence>
<keyword evidence="8 17" id="KW-0418">Kinase</keyword>
<evidence type="ECO:0000256" key="20">
    <source>
        <dbReference type="SAM" id="Phobius"/>
    </source>
</evidence>
<dbReference type="InterPro" id="IPR000858">
    <property type="entry name" value="S_locus_glycoprot_dom"/>
</dbReference>
<dbReference type="GO" id="GO:0004674">
    <property type="term" value="F:protein serine/threonine kinase activity"/>
    <property type="evidence" value="ECO:0007669"/>
    <property type="project" value="UniProtKB-KW"/>
</dbReference>
<sequence>MRMASSTFLFALLLLSLIFHKFQPSYPFSLSVENLEEDVIVSSPKGTFTAGFYPVGQNAYCFAIWYTQQQPHKNKDNATIVWMANRDQPVNGKRSKLSLLKTGNLVLTDAGQFNVWSTNTASSSQQLQLHLYDTGNLVLEDHNVNNQTASSALWQSFNFPTDTLLPDQPLAGNINLVSSRGANNYSSGFYRLFFDYENVLRLIYQGPRVSSVYWPVPWLQSNNFGSGNGRSTYNDSRVVMLDALGYLVSSDNFTFNSSDYGRVLQRRLTLDHDGNVRLYSREQHGQKQEWSVTGQFIQQPCSIHGICGPNSICSLDSRIGRKCSCLPGYGWFDKQDWSQGCKPNFQPLSTDDKSRFFRLKGVDFYGYDYGFFVNHTYQECEKLCLGLSECKGFQHTFSEQNGVYQCYPKKQLLNGGIGPDLSRSIFVRLPGNSPLFYDSEKNEALVCSGNDGGMEVKQLKRLYLEAKENRSVKFMLWFASALGGLEVLCIFLVWCFLVRNSGNLHVGAHKQGYVIAAATGFQKFSYHELKHATRGFSQEIGRGAGGTVYKGVLSDNRVAAIKRLHEVANQGETEFLAEVGIIGRLNHMNLIGMWGYCAEGKHRLLVYEYMENGSLAQSLSSDSNVLDWSKRYGIALGTARGLAYFHEECLEWVLHCDIKPQNILLDSDYQPKVADFGLSKLLNRNTLNNSSFSRIRGTRGYMAPEWVFNLPITSKVDVYSYGIVVLEMITGRSPIAGIQIMELGAESHYHERLVTWVREKRRKGLEVASSSWVDQIVDPALGSDYDMNEMQILVTVALECVEEEKDERPSMSQVSERLLSHEHS</sequence>
<dbReference type="CDD" id="cd14066">
    <property type="entry name" value="STKc_IRAK"/>
    <property type="match status" value="1"/>
</dbReference>
<dbReference type="Gene3D" id="1.10.510.10">
    <property type="entry name" value="Transferase(Phosphotransferase) domain 1"/>
    <property type="match status" value="1"/>
</dbReference>
<evidence type="ECO:0000256" key="18">
    <source>
        <dbReference type="PROSITE-ProRule" id="PRU10141"/>
    </source>
</evidence>
<evidence type="ECO:0000256" key="21">
    <source>
        <dbReference type="SAM" id="SignalP"/>
    </source>
</evidence>
<dbReference type="SMART" id="SM00108">
    <property type="entry name" value="B_lectin"/>
    <property type="match status" value="1"/>
</dbReference>
<dbReference type="Gene3D" id="3.30.200.20">
    <property type="entry name" value="Phosphorylase Kinase, domain 1"/>
    <property type="match status" value="1"/>
</dbReference>
<comment type="catalytic activity">
    <reaction evidence="16 17">
        <text>L-seryl-[protein] + ATP = O-phospho-L-seryl-[protein] + ADP + H(+)</text>
        <dbReference type="Rhea" id="RHEA:17989"/>
        <dbReference type="Rhea" id="RHEA-COMP:9863"/>
        <dbReference type="Rhea" id="RHEA-COMP:11604"/>
        <dbReference type="ChEBI" id="CHEBI:15378"/>
        <dbReference type="ChEBI" id="CHEBI:29999"/>
        <dbReference type="ChEBI" id="CHEBI:30616"/>
        <dbReference type="ChEBI" id="CHEBI:83421"/>
        <dbReference type="ChEBI" id="CHEBI:456216"/>
        <dbReference type="EC" id="2.7.11.1"/>
    </reaction>
</comment>
<keyword evidence="13" id="KW-0675">Receptor</keyword>
<evidence type="ECO:0000256" key="3">
    <source>
        <dbReference type="ARBA" id="ARBA00022536"/>
    </source>
</evidence>
<comment type="catalytic activity">
    <reaction evidence="15 17">
        <text>L-threonyl-[protein] + ATP = O-phospho-L-threonyl-[protein] + ADP + H(+)</text>
        <dbReference type="Rhea" id="RHEA:46608"/>
        <dbReference type="Rhea" id="RHEA-COMP:11060"/>
        <dbReference type="Rhea" id="RHEA-COMP:11605"/>
        <dbReference type="ChEBI" id="CHEBI:15378"/>
        <dbReference type="ChEBI" id="CHEBI:30013"/>
        <dbReference type="ChEBI" id="CHEBI:30616"/>
        <dbReference type="ChEBI" id="CHEBI:61977"/>
        <dbReference type="ChEBI" id="CHEBI:456216"/>
        <dbReference type="EC" id="2.7.11.1"/>
    </reaction>
</comment>
<keyword evidence="5 20" id="KW-0812">Transmembrane</keyword>
<dbReference type="Pfam" id="PF00954">
    <property type="entry name" value="S_locus_glycop"/>
    <property type="match status" value="1"/>
</dbReference>
<organism evidence="24 25">
    <name type="scientific">Clitoria ternatea</name>
    <name type="common">Butterfly pea</name>
    <dbReference type="NCBI Taxonomy" id="43366"/>
    <lineage>
        <taxon>Eukaryota</taxon>
        <taxon>Viridiplantae</taxon>
        <taxon>Streptophyta</taxon>
        <taxon>Embryophyta</taxon>
        <taxon>Tracheophyta</taxon>
        <taxon>Spermatophyta</taxon>
        <taxon>Magnoliopsida</taxon>
        <taxon>eudicotyledons</taxon>
        <taxon>Gunneridae</taxon>
        <taxon>Pentapetalae</taxon>
        <taxon>rosids</taxon>
        <taxon>fabids</taxon>
        <taxon>Fabales</taxon>
        <taxon>Fabaceae</taxon>
        <taxon>Papilionoideae</taxon>
        <taxon>50 kb inversion clade</taxon>
        <taxon>NPAAA clade</taxon>
        <taxon>indigoferoid/millettioid clade</taxon>
        <taxon>Phaseoleae</taxon>
        <taxon>Clitoria</taxon>
    </lineage>
</organism>
<feature type="binding site" evidence="18">
    <location>
        <position position="562"/>
    </location>
    <ligand>
        <name>ATP</name>
        <dbReference type="ChEBI" id="CHEBI:30616"/>
    </ligand>
</feature>
<evidence type="ECO:0000256" key="4">
    <source>
        <dbReference type="ARBA" id="ARBA00022679"/>
    </source>
</evidence>
<dbReference type="FunFam" id="3.30.200.20:FF:000059">
    <property type="entry name" value="S-receptor-like serine/threonine-protein kinase"/>
    <property type="match status" value="1"/>
</dbReference>
<dbReference type="InterPro" id="IPR036426">
    <property type="entry name" value="Bulb-type_lectin_dom_sf"/>
</dbReference>
<name>A0AAN9IVN6_CLITE</name>
<dbReference type="InterPro" id="IPR000719">
    <property type="entry name" value="Prot_kinase_dom"/>
</dbReference>
<feature type="transmembrane region" description="Helical" evidence="20">
    <location>
        <begin position="474"/>
        <end position="497"/>
    </location>
</feature>
<dbReference type="FunFam" id="1.10.510.10:FF:000302">
    <property type="entry name" value="Serine/threonine-protein kinase"/>
    <property type="match status" value="1"/>
</dbReference>
<reference evidence="24 25" key="1">
    <citation type="submission" date="2024-01" db="EMBL/GenBank/DDBJ databases">
        <title>The genomes of 5 underutilized Papilionoideae crops provide insights into root nodulation and disease resistance.</title>
        <authorList>
            <person name="Yuan L."/>
        </authorList>
    </citation>
    <scope>NUCLEOTIDE SEQUENCE [LARGE SCALE GENOMIC DNA]</scope>
    <source>
        <strain evidence="24">LY-2023</strain>
        <tissue evidence="24">Leaf</tissue>
    </source>
</reference>
<dbReference type="GO" id="GO:0005524">
    <property type="term" value="F:ATP binding"/>
    <property type="evidence" value="ECO:0007669"/>
    <property type="project" value="UniProtKB-UniRule"/>
</dbReference>
<dbReference type="PROSITE" id="PS50927">
    <property type="entry name" value="BULB_LECTIN"/>
    <property type="match status" value="1"/>
</dbReference>
<feature type="domain" description="Bulb-type lectin" evidence="23">
    <location>
        <begin position="26"/>
        <end position="152"/>
    </location>
</feature>
<dbReference type="EMBL" id="JAYKXN010000005">
    <property type="protein sequence ID" value="KAK7287011.1"/>
    <property type="molecule type" value="Genomic_DNA"/>
</dbReference>
<evidence type="ECO:0000256" key="10">
    <source>
        <dbReference type="ARBA" id="ARBA00022989"/>
    </source>
</evidence>
<dbReference type="Pfam" id="PF01453">
    <property type="entry name" value="B_lectin"/>
    <property type="match status" value="1"/>
</dbReference>
<evidence type="ECO:0000256" key="15">
    <source>
        <dbReference type="ARBA" id="ARBA00047899"/>
    </source>
</evidence>
<dbReference type="SUPFAM" id="SSF56112">
    <property type="entry name" value="Protein kinase-like (PK-like)"/>
    <property type="match status" value="1"/>
</dbReference>
<dbReference type="AlphaFoldDB" id="A0AAN9IVN6"/>
<evidence type="ECO:0000256" key="11">
    <source>
        <dbReference type="ARBA" id="ARBA00023136"/>
    </source>
</evidence>
<evidence type="ECO:0000259" key="23">
    <source>
        <dbReference type="PROSITE" id="PS50927"/>
    </source>
</evidence>
<feature type="domain" description="Protein kinase" evidence="22">
    <location>
        <begin position="534"/>
        <end position="824"/>
    </location>
</feature>
<evidence type="ECO:0000256" key="1">
    <source>
        <dbReference type="ARBA" id="ARBA00004479"/>
    </source>
</evidence>
<keyword evidence="7 17" id="KW-0547">Nucleotide-binding</keyword>
<proteinExistence type="inferred from homology"/>
<evidence type="ECO:0000313" key="24">
    <source>
        <dbReference type="EMBL" id="KAK7287011.1"/>
    </source>
</evidence>
<dbReference type="InterPro" id="IPR001480">
    <property type="entry name" value="Bulb-type_lectin_dom"/>
</dbReference>
<evidence type="ECO:0000259" key="22">
    <source>
        <dbReference type="PROSITE" id="PS50011"/>
    </source>
</evidence>
<dbReference type="GO" id="GO:0016020">
    <property type="term" value="C:membrane"/>
    <property type="evidence" value="ECO:0007669"/>
    <property type="project" value="UniProtKB-SubCell"/>
</dbReference>
<dbReference type="SUPFAM" id="SSF51110">
    <property type="entry name" value="alpha-D-mannose-specific plant lectins"/>
    <property type="match status" value="1"/>
</dbReference>
<comment type="similarity">
    <text evidence="17">Belongs to the protein kinase superfamily. Ser/Thr protein kinase family.</text>
</comment>
<evidence type="ECO:0000256" key="2">
    <source>
        <dbReference type="ARBA" id="ARBA00022527"/>
    </source>
</evidence>